<proteinExistence type="predicted"/>
<evidence type="ECO:0000313" key="3">
    <source>
        <dbReference type="Proteomes" id="UP001056374"/>
    </source>
</evidence>
<evidence type="ECO:0000313" key="2">
    <source>
        <dbReference type="EMBL" id="USQ86031.1"/>
    </source>
</evidence>
<feature type="domain" description="Pyrroline-5-carboxylate reductase catalytic N-terminal" evidence="1">
    <location>
        <begin position="1"/>
        <end position="78"/>
    </location>
</feature>
<protein>
    <submittedName>
        <fullName evidence="2">NAD(P)-binding domain-containing protein</fullName>
    </submittedName>
</protein>
<dbReference type="InterPro" id="IPR036291">
    <property type="entry name" value="NAD(P)-bd_dom_sf"/>
</dbReference>
<dbReference type="Proteomes" id="UP001056374">
    <property type="component" value="Chromosome"/>
</dbReference>
<dbReference type="Pfam" id="PF03807">
    <property type="entry name" value="F420_oxidored"/>
    <property type="match status" value="1"/>
</dbReference>
<dbReference type="InterPro" id="IPR028939">
    <property type="entry name" value="P5C_Rdtase_cat_N"/>
</dbReference>
<gene>
    <name evidence="2" type="ORF">NFX46_21315</name>
</gene>
<name>A0ABY4ZAN8_9ACTN</name>
<dbReference type="EMBL" id="CP099468">
    <property type="protein sequence ID" value="USQ86031.1"/>
    <property type="molecule type" value="Genomic_DNA"/>
</dbReference>
<sequence length="138" mass="14376">MGRTIARLALGAGHQVVLSNSHGPETLVDTAAELGPRASAATSEEAAAASDIVVFTVPVSAFPHVPAAPLAGKTVIDTCDYGPQRDGHISELDSKSLTSSELLLRYVPDALLVKAFNNNSSRVPARRRCRARGDTASA</sequence>
<organism evidence="2 3">
    <name type="scientific">Streptomyces phaeoluteigriseus</name>
    <dbReference type="NCBI Taxonomy" id="114686"/>
    <lineage>
        <taxon>Bacteria</taxon>
        <taxon>Bacillati</taxon>
        <taxon>Actinomycetota</taxon>
        <taxon>Actinomycetes</taxon>
        <taxon>Kitasatosporales</taxon>
        <taxon>Streptomycetaceae</taxon>
        <taxon>Streptomyces</taxon>
        <taxon>Streptomyces aurantiacus group</taxon>
    </lineage>
</organism>
<dbReference type="Gene3D" id="3.40.50.720">
    <property type="entry name" value="NAD(P)-binding Rossmann-like Domain"/>
    <property type="match status" value="1"/>
</dbReference>
<keyword evidence="3" id="KW-1185">Reference proteome</keyword>
<reference evidence="2" key="1">
    <citation type="submission" date="2022-06" db="EMBL/GenBank/DDBJ databases">
        <title>Complete genome sequence of soil microorganisms Streptomyces sp. Qhu-M197 isolated from Alpine meadows habitats on the Tibetan Plateau.</title>
        <authorList>
            <person name="Zhang B."/>
            <person name="Xiang X."/>
            <person name="Fan J."/>
        </authorList>
    </citation>
    <scope>NUCLEOTIDE SEQUENCE</scope>
    <source>
        <strain evidence="2">Qhu-M197</strain>
    </source>
</reference>
<dbReference type="SUPFAM" id="SSF51735">
    <property type="entry name" value="NAD(P)-binding Rossmann-fold domains"/>
    <property type="match status" value="1"/>
</dbReference>
<accession>A0ABY4ZAN8</accession>
<evidence type="ECO:0000259" key="1">
    <source>
        <dbReference type="Pfam" id="PF03807"/>
    </source>
</evidence>